<feature type="transmembrane region" description="Helical" evidence="7">
    <location>
        <begin position="302"/>
        <end position="320"/>
    </location>
</feature>
<dbReference type="CDD" id="cd18774">
    <property type="entry name" value="PDC2_HK_sensor"/>
    <property type="match status" value="1"/>
</dbReference>
<evidence type="ECO:0000256" key="3">
    <source>
        <dbReference type="ARBA" id="ARBA00012438"/>
    </source>
</evidence>
<reference evidence="10 11" key="1">
    <citation type="submission" date="2016-11" db="EMBL/GenBank/DDBJ databases">
        <authorList>
            <person name="Varghese N."/>
            <person name="Submissions S."/>
        </authorList>
    </citation>
    <scope>NUCLEOTIDE SEQUENCE [LARGE SCALE GENOMIC DNA]</scope>
    <source>
        <strain evidence="10 11">DSM 28249</strain>
    </source>
</reference>
<dbReference type="RefSeq" id="WP_149780829.1">
    <property type="nucleotide sequence ID" value="NZ_FRCB01000012.1"/>
</dbReference>
<keyword evidence="4" id="KW-0597">Phosphoprotein</keyword>
<dbReference type="SUPFAM" id="SSF47384">
    <property type="entry name" value="Homodimeric domain of signal transducing histidine kinase"/>
    <property type="match status" value="1"/>
</dbReference>
<dbReference type="PANTHER" id="PTHR43047">
    <property type="entry name" value="TWO-COMPONENT HISTIDINE PROTEIN KINASE"/>
    <property type="match status" value="1"/>
</dbReference>
<dbReference type="GO" id="GO:0005886">
    <property type="term" value="C:plasma membrane"/>
    <property type="evidence" value="ECO:0007669"/>
    <property type="project" value="TreeGrafter"/>
</dbReference>
<dbReference type="EC" id="2.7.13.3" evidence="3"/>
<dbReference type="PROSITE" id="PS50885">
    <property type="entry name" value="HAMP"/>
    <property type="match status" value="1"/>
</dbReference>
<protein>
    <recommendedName>
        <fullName evidence="3">histidine kinase</fullName>
        <ecNumber evidence="3">2.7.13.3</ecNumber>
    </recommendedName>
</protein>
<dbReference type="Gene3D" id="6.10.340.10">
    <property type="match status" value="1"/>
</dbReference>
<evidence type="ECO:0000256" key="6">
    <source>
        <dbReference type="ARBA" id="ARBA00022777"/>
    </source>
</evidence>
<feature type="transmembrane region" description="Helical" evidence="7">
    <location>
        <begin position="36"/>
        <end position="56"/>
    </location>
</feature>
<dbReference type="Proteomes" id="UP000322545">
    <property type="component" value="Unassembled WGS sequence"/>
</dbReference>
<feature type="domain" description="HAMP" evidence="9">
    <location>
        <begin position="322"/>
        <end position="376"/>
    </location>
</feature>
<name>A0A1M7KZK2_9RHOB</name>
<proteinExistence type="predicted"/>
<evidence type="ECO:0000256" key="2">
    <source>
        <dbReference type="ARBA" id="ARBA00004370"/>
    </source>
</evidence>
<evidence type="ECO:0000256" key="4">
    <source>
        <dbReference type="ARBA" id="ARBA00022553"/>
    </source>
</evidence>
<dbReference type="GO" id="GO:0009927">
    <property type="term" value="F:histidine phosphotransfer kinase activity"/>
    <property type="evidence" value="ECO:0007669"/>
    <property type="project" value="TreeGrafter"/>
</dbReference>
<dbReference type="InterPro" id="IPR003661">
    <property type="entry name" value="HisK_dim/P_dom"/>
</dbReference>
<evidence type="ECO:0000256" key="5">
    <source>
        <dbReference type="ARBA" id="ARBA00022679"/>
    </source>
</evidence>
<dbReference type="Pfam" id="PF02518">
    <property type="entry name" value="HATPase_c"/>
    <property type="match status" value="1"/>
</dbReference>
<keyword evidence="6 10" id="KW-0418">Kinase</keyword>
<dbReference type="CDD" id="cd00082">
    <property type="entry name" value="HisKA"/>
    <property type="match status" value="1"/>
</dbReference>
<accession>A0A1M7KZK2</accession>
<evidence type="ECO:0000259" key="8">
    <source>
        <dbReference type="PROSITE" id="PS50109"/>
    </source>
</evidence>
<keyword evidence="11" id="KW-1185">Reference proteome</keyword>
<evidence type="ECO:0000313" key="11">
    <source>
        <dbReference type="Proteomes" id="UP000322545"/>
    </source>
</evidence>
<dbReference type="PROSITE" id="PS50109">
    <property type="entry name" value="HIS_KIN"/>
    <property type="match status" value="1"/>
</dbReference>
<dbReference type="PANTHER" id="PTHR43047:SF72">
    <property type="entry name" value="OSMOSENSING HISTIDINE PROTEIN KINASE SLN1"/>
    <property type="match status" value="1"/>
</dbReference>
<dbReference type="InterPro" id="IPR004358">
    <property type="entry name" value="Sig_transdc_His_kin-like_C"/>
</dbReference>
<comment type="subcellular location">
    <subcellularLocation>
        <location evidence="2">Membrane</location>
    </subcellularLocation>
</comment>
<feature type="domain" description="Histidine kinase" evidence="8">
    <location>
        <begin position="398"/>
        <end position="618"/>
    </location>
</feature>
<dbReference type="SMART" id="SM00387">
    <property type="entry name" value="HATPase_c"/>
    <property type="match status" value="1"/>
</dbReference>
<keyword evidence="7" id="KW-0812">Transmembrane</keyword>
<dbReference type="Pfam" id="PF00512">
    <property type="entry name" value="HisKA"/>
    <property type="match status" value="1"/>
</dbReference>
<dbReference type="EMBL" id="FRCB01000012">
    <property type="protein sequence ID" value="SHM71052.1"/>
    <property type="molecule type" value="Genomic_DNA"/>
</dbReference>
<dbReference type="Gene3D" id="1.10.287.130">
    <property type="match status" value="1"/>
</dbReference>
<dbReference type="Gene3D" id="3.30.450.20">
    <property type="entry name" value="PAS domain"/>
    <property type="match status" value="1"/>
</dbReference>
<dbReference type="PRINTS" id="PR00344">
    <property type="entry name" value="BCTRLSENSOR"/>
</dbReference>
<keyword evidence="7" id="KW-0472">Membrane</keyword>
<dbReference type="InterPro" id="IPR003660">
    <property type="entry name" value="HAMP_dom"/>
</dbReference>
<dbReference type="AlphaFoldDB" id="A0A1M7KZK2"/>
<dbReference type="Pfam" id="PF00672">
    <property type="entry name" value="HAMP"/>
    <property type="match status" value="1"/>
</dbReference>
<dbReference type="Gene3D" id="3.30.565.10">
    <property type="entry name" value="Histidine kinase-like ATPase, C-terminal domain"/>
    <property type="match status" value="1"/>
</dbReference>
<dbReference type="SMART" id="SM00388">
    <property type="entry name" value="HisKA"/>
    <property type="match status" value="1"/>
</dbReference>
<evidence type="ECO:0000256" key="7">
    <source>
        <dbReference type="SAM" id="Phobius"/>
    </source>
</evidence>
<evidence type="ECO:0000256" key="1">
    <source>
        <dbReference type="ARBA" id="ARBA00000085"/>
    </source>
</evidence>
<comment type="catalytic activity">
    <reaction evidence="1">
        <text>ATP + protein L-histidine = ADP + protein N-phospho-L-histidine.</text>
        <dbReference type="EC" id="2.7.13.3"/>
    </reaction>
</comment>
<dbReference type="GO" id="GO:0000155">
    <property type="term" value="F:phosphorelay sensor kinase activity"/>
    <property type="evidence" value="ECO:0007669"/>
    <property type="project" value="InterPro"/>
</dbReference>
<dbReference type="InterPro" id="IPR036097">
    <property type="entry name" value="HisK_dim/P_sf"/>
</dbReference>
<evidence type="ECO:0000259" key="9">
    <source>
        <dbReference type="PROSITE" id="PS50885"/>
    </source>
</evidence>
<sequence>MSAHANTPERTLPELSGSAAKQTRIKGWVWPLQQQIAVMVLAAILVFALVIQLWNYRTFMNTEIERTQEKHLVIAQNVSLSLSRYVTDVARVFAHAATEVSNNNSDATRVAHLSLLESLNVESMALLPTFAADQPPPNWLGKNLPLPEQTVLDDLRAGTNATLGGVQISGLQRIGDGKYFVLGYELPDQRLAIGYMRTDYIKAVQRAIAFGEFGHSAIFDQFGRAIAHPSPKVEENMVDASGISAVRRMLNRETGVEMFFSPPMQMDMIAGITFVPETGWPVMVPQPIYELSDAVNGSLSKSYLLAVLVAALLGAAGWAMSRRLARPVRHFTEISSRISDGDYAITLPDEERSSTEMWQLNESLKTMIRHVRSSDKKLREALRLEEEENKRKSDFLVIAGHELRTPLSGVVGMLTICREQKDDADRDRYLDVAWSSAKELNALVDHMVDFAEGTTESIRLDPVTFDIEARIREIESLYGNLAQTAGLEFRRTGLGDGSTQIVSDPARISQMISKVLENAVKFTKEGSITLHSEILQQDDRKWLKVAISDTGIGIDETQLERIFMPFEQVESSFTRSYRGMGIGLSVAQAIASKFGGHITCASKVHEGTRFEIWTPIELA</sequence>
<keyword evidence="5" id="KW-0808">Transferase</keyword>
<gene>
    <name evidence="10" type="ORF">SAMN05443432_11285</name>
</gene>
<keyword evidence="7" id="KW-1133">Transmembrane helix</keyword>
<dbReference type="InterPro" id="IPR005467">
    <property type="entry name" value="His_kinase_dom"/>
</dbReference>
<dbReference type="SMART" id="SM00304">
    <property type="entry name" value="HAMP"/>
    <property type="match status" value="1"/>
</dbReference>
<dbReference type="InterPro" id="IPR003594">
    <property type="entry name" value="HATPase_dom"/>
</dbReference>
<evidence type="ECO:0000313" key="10">
    <source>
        <dbReference type="EMBL" id="SHM71052.1"/>
    </source>
</evidence>
<organism evidence="10 11">
    <name type="scientific">Roseovarius litoreus</name>
    <dbReference type="NCBI Taxonomy" id="1155722"/>
    <lineage>
        <taxon>Bacteria</taxon>
        <taxon>Pseudomonadati</taxon>
        <taxon>Pseudomonadota</taxon>
        <taxon>Alphaproteobacteria</taxon>
        <taxon>Rhodobacterales</taxon>
        <taxon>Roseobacteraceae</taxon>
        <taxon>Roseovarius</taxon>
    </lineage>
</organism>
<dbReference type="SUPFAM" id="SSF55874">
    <property type="entry name" value="ATPase domain of HSP90 chaperone/DNA topoisomerase II/histidine kinase"/>
    <property type="match status" value="1"/>
</dbReference>
<dbReference type="InterPro" id="IPR036890">
    <property type="entry name" value="HATPase_C_sf"/>
</dbReference>